<evidence type="ECO:0000313" key="5">
    <source>
        <dbReference type="Proteomes" id="UP001210925"/>
    </source>
</evidence>
<feature type="region of interest" description="Disordered" evidence="1">
    <location>
        <begin position="241"/>
        <end position="272"/>
    </location>
</feature>
<sequence>MSAKEEFKQITGADDKTAEYFLEAAKGDLQSALSTFFEGSASSGNAAQPVSSHTAPPPKQSRIKTFSDFNNDDDEEEDDQKMYAGGEKSGIAVKGPKKDPQNVIKDILEQAAKGGVKEEPEKKPRYFSGAGQRLGSDSVPSEVIQPPQTRAESEPVSRTLTFWQDGFSVEDGPLLKYDDPQNQELLNAIKSGRAPTSLLNVANNQPVEVKVAHRMQEKYVPPPKKPMAAFTGAGNRLGSIVSSAPSVPGAFPNQTTQSASKPQPPTVEVDASQPVTSIQVRLGDGKRLVAKFNQTHTVGDLRAFVRASTSDPRDFVLQTSMPTTIIHDDKQTLKDAQLLNAVIIQRYV</sequence>
<dbReference type="FunFam" id="3.30.420.210:FF:000002">
    <property type="entry name" value="UBX domain-containing protein 1"/>
    <property type="match status" value="1"/>
</dbReference>
<dbReference type="GO" id="GO:0007030">
    <property type="term" value="P:Golgi organization"/>
    <property type="evidence" value="ECO:0007669"/>
    <property type="project" value="TreeGrafter"/>
</dbReference>
<dbReference type="InterPro" id="IPR029071">
    <property type="entry name" value="Ubiquitin-like_domsf"/>
</dbReference>
<dbReference type="GO" id="GO:0061025">
    <property type="term" value="P:membrane fusion"/>
    <property type="evidence" value="ECO:0007669"/>
    <property type="project" value="TreeGrafter"/>
</dbReference>
<feature type="compositionally biased region" description="Polar residues" evidence="1">
    <location>
        <begin position="146"/>
        <end position="157"/>
    </location>
</feature>
<dbReference type="Gene3D" id="3.30.420.210">
    <property type="entry name" value="SEP domain"/>
    <property type="match status" value="1"/>
</dbReference>
<feature type="domain" description="SEP" evidence="3">
    <location>
        <begin position="155"/>
        <end position="220"/>
    </location>
</feature>
<dbReference type="EMBL" id="JADGKB010000140">
    <property type="protein sequence ID" value="KAJ3252480.1"/>
    <property type="molecule type" value="Genomic_DNA"/>
</dbReference>
<dbReference type="Pfam" id="PF08059">
    <property type="entry name" value="SEP"/>
    <property type="match status" value="1"/>
</dbReference>
<keyword evidence="5" id="KW-1185">Reference proteome</keyword>
<dbReference type="Proteomes" id="UP001210925">
    <property type="component" value="Unassembled WGS sequence"/>
</dbReference>
<feature type="compositionally biased region" description="Polar residues" evidence="1">
    <location>
        <begin position="252"/>
        <end position="261"/>
    </location>
</feature>
<protein>
    <recommendedName>
        <fullName evidence="6">NSFL1 cofactor p47</fullName>
    </recommendedName>
</protein>
<comment type="caution">
    <text evidence="4">The sequence shown here is derived from an EMBL/GenBank/DDBJ whole genome shotgun (WGS) entry which is preliminary data.</text>
</comment>
<accession>A0AAD5UAB4</accession>
<evidence type="ECO:0008006" key="6">
    <source>
        <dbReference type="Google" id="ProtNLM"/>
    </source>
</evidence>
<dbReference type="CDD" id="cd14348">
    <property type="entry name" value="UBA_p47"/>
    <property type="match status" value="1"/>
</dbReference>
<dbReference type="PROSITE" id="PS51399">
    <property type="entry name" value="SEP"/>
    <property type="match status" value="1"/>
</dbReference>
<dbReference type="InterPro" id="IPR036241">
    <property type="entry name" value="NSFL1C_SEP_dom_sf"/>
</dbReference>
<feature type="region of interest" description="Disordered" evidence="1">
    <location>
        <begin position="39"/>
        <end position="157"/>
    </location>
</feature>
<dbReference type="Pfam" id="PF14555">
    <property type="entry name" value="UBA_4"/>
    <property type="match status" value="1"/>
</dbReference>
<dbReference type="Gene3D" id="1.10.8.10">
    <property type="entry name" value="DNA helicase RuvA subunit, C-terminal domain"/>
    <property type="match status" value="1"/>
</dbReference>
<dbReference type="PANTHER" id="PTHR23333">
    <property type="entry name" value="UBX DOMAIN CONTAINING PROTEIN"/>
    <property type="match status" value="1"/>
</dbReference>
<feature type="compositionally biased region" description="Acidic residues" evidence="1">
    <location>
        <begin position="70"/>
        <end position="79"/>
    </location>
</feature>
<evidence type="ECO:0000313" key="4">
    <source>
        <dbReference type="EMBL" id="KAJ3252480.1"/>
    </source>
</evidence>
<feature type="compositionally biased region" description="Polar residues" evidence="1">
    <location>
        <begin position="40"/>
        <end position="54"/>
    </location>
</feature>
<dbReference type="SUPFAM" id="SSF54236">
    <property type="entry name" value="Ubiquitin-like"/>
    <property type="match status" value="1"/>
</dbReference>
<dbReference type="InterPro" id="IPR001012">
    <property type="entry name" value="UBX_dom"/>
</dbReference>
<dbReference type="CDD" id="cd01770">
    <property type="entry name" value="UBX_UBXN2"/>
    <property type="match status" value="1"/>
</dbReference>
<dbReference type="GO" id="GO:0043130">
    <property type="term" value="F:ubiquitin binding"/>
    <property type="evidence" value="ECO:0007669"/>
    <property type="project" value="TreeGrafter"/>
</dbReference>
<evidence type="ECO:0000256" key="1">
    <source>
        <dbReference type="SAM" id="MobiDB-lite"/>
    </source>
</evidence>
<dbReference type="SMART" id="SM00166">
    <property type="entry name" value="UBX"/>
    <property type="match status" value="1"/>
</dbReference>
<dbReference type="GO" id="GO:0043161">
    <property type="term" value="P:proteasome-mediated ubiquitin-dependent protein catabolic process"/>
    <property type="evidence" value="ECO:0007669"/>
    <property type="project" value="TreeGrafter"/>
</dbReference>
<dbReference type="PROSITE" id="PS50033">
    <property type="entry name" value="UBX"/>
    <property type="match status" value="1"/>
</dbReference>
<dbReference type="PANTHER" id="PTHR23333:SF20">
    <property type="entry name" value="NSFL1 COFACTOR P47"/>
    <property type="match status" value="1"/>
</dbReference>
<proteinExistence type="predicted"/>
<dbReference type="GO" id="GO:0000045">
    <property type="term" value="P:autophagosome assembly"/>
    <property type="evidence" value="ECO:0007669"/>
    <property type="project" value="TreeGrafter"/>
</dbReference>
<feature type="domain" description="UBX" evidence="2">
    <location>
        <begin position="271"/>
        <end position="346"/>
    </location>
</feature>
<dbReference type="GO" id="GO:0005829">
    <property type="term" value="C:cytosol"/>
    <property type="evidence" value="ECO:0007669"/>
    <property type="project" value="TreeGrafter"/>
</dbReference>
<dbReference type="SMART" id="SM00553">
    <property type="entry name" value="SEP"/>
    <property type="match status" value="1"/>
</dbReference>
<feature type="compositionally biased region" description="Basic and acidic residues" evidence="1">
    <location>
        <begin position="115"/>
        <end position="124"/>
    </location>
</feature>
<dbReference type="AlphaFoldDB" id="A0AAD5UAB4"/>
<evidence type="ECO:0000259" key="2">
    <source>
        <dbReference type="PROSITE" id="PS50033"/>
    </source>
</evidence>
<dbReference type="Pfam" id="PF00789">
    <property type="entry name" value="UBX"/>
    <property type="match status" value="1"/>
</dbReference>
<dbReference type="Gene3D" id="3.10.20.90">
    <property type="entry name" value="Phosphatidylinositol 3-kinase Catalytic Subunit, Chain A, domain 1"/>
    <property type="match status" value="1"/>
</dbReference>
<evidence type="ECO:0000259" key="3">
    <source>
        <dbReference type="PROSITE" id="PS51399"/>
    </source>
</evidence>
<dbReference type="GO" id="GO:0031468">
    <property type="term" value="P:nuclear membrane reassembly"/>
    <property type="evidence" value="ECO:0007669"/>
    <property type="project" value="TreeGrafter"/>
</dbReference>
<dbReference type="InterPro" id="IPR012989">
    <property type="entry name" value="SEP_domain"/>
</dbReference>
<organism evidence="4 5">
    <name type="scientific">Boothiomyces macroporosus</name>
    <dbReference type="NCBI Taxonomy" id="261099"/>
    <lineage>
        <taxon>Eukaryota</taxon>
        <taxon>Fungi</taxon>
        <taxon>Fungi incertae sedis</taxon>
        <taxon>Chytridiomycota</taxon>
        <taxon>Chytridiomycota incertae sedis</taxon>
        <taxon>Chytridiomycetes</taxon>
        <taxon>Rhizophydiales</taxon>
        <taxon>Terramycetaceae</taxon>
        <taxon>Boothiomyces</taxon>
    </lineage>
</organism>
<dbReference type="GO" id="GO:0005634">
    <property type="term" value="C:nucleus"/>
    <property type="evidence" value="ECO:0007669"/>
    <property type="project" value="TreeGrafter"/>
</dbReference>
<reference evidence="4" key="1">
    <citation type="submission" date="2020-05" db="EMBL/GenBank/DDBJ databases">
        <title>Phylogenomic resolution of chytrid fungi.</title>
        <authorList>
            <person name="Stajich J.E."/>
            <person name="Amses K."/>
            <person name="Simmons R."/>
            <person name="Seto K."/>
            <person name="Myers J."/>
            <person name="Bonds A."/>
            <person name="Quandt C.A."/>
            <person name="Barry K."/>
            <person name="Liu P."/>
            <person name="Grigoriev I."/>
            <person name="Longcore J.E."/>
            <person name="James T.Y."/>
        </authorList>
    </citation>
    <scope>NUCLEOTIDE SEQUENCE</scope>
    <source>
        <strain evidence="4">PLAUS21</strain>
    </source>
</reference>
<dbReference type="SUPFAM" id="SSF102848">
    <property type="entry name" value="NSFL1 (p97 ATPase) cofactor p47, SEP domain"/>
    <property type="match status" value="1"/>
</dbReference>
<gene>
    <name evidence="4" type="ORF">HK103_001549</name>
</gene>
<name>A0AAD5UAB4_9FUNG</name>